<comment type="subcellular location">
    <subcellularLocation>
        <location evidence="1">Membrane</location>
        <topology evidence="1">Multi-pass membrane protein</topology>
    </subcellularLocation>
</comment>
<evidence type="ECO:0000313" key="15">
    <source>
        <dbReference type="EMBL" id="CAE8731225.1"/>
    </source>
</evidence>
<evidence type="ECO:0000256" key="2">
    <source>
        <dbReference type="ARBA" id="ARBA00022448"/>
    </source>
</evidence>
<feature type="domain" description="RCK N-terminal" evidence="14">
    <location>
        <begin position="316"/>
        <end position="434"/>
    </location>
</feature>
<dbReference type="AlphaFoldDB" id="A0A813LJK5"/>
<dbReference type="Pfam" id="PF03493">
    <property type="entry name" value="BK_channel_a"/>
    <property type="match status" value="1"/>
</dbReference>
<feature type="region of interest" description="Disordered" evidence="11">
    <location>
        <begin position="657"/>
        <end position="701"/>
    </location>
</feature>
<feature type="transmembrane region" description="Helical" evidence="12">
    <location>
        <begin position="166"/>
        <end position="186"/>
    </location>
</feature>
<name>A0A813LJK5_POLGL</name>
<evidence type="ECO:0000313" key="16">
    <source>
        <dbReference type="Proteomes" id="UP000626109"/>
    </source>
</evidence>
<evidence type="ECO:0000256" key="6">
    <source>
        <dbReference type="ARBA" id="ARBA00022958"/>
    </source>
</evidence>
<gene>
    <name evidence="15" type="ORF">PGLA2088_LOCUS45946</name>
</gene>
<dbReference type="PANTHER" id="PTHR10027">
    <property type="entry name" value="CALCIUM-ACTIVATED POTASSIUM CHANNEL ALPHA CHAIN"/>
    <property type="match status" value="1"/>
</dbReference>
<keyword evidence="4 12" id="KW-0812">Transmembrane</keyword>
<feature type="transmembrane region" description="Helical" evidence="12">
    <location>
        <begin position="26"/>
        <end position="46"/>
    </location>
</feature>
<feature type="transmembrane region" description="Helical" evidence="12">
    <location>
        <begin position="198"/>
        <end position="218"/>
    </location>
</feature>
<evidence type="ECO:0000256" key="5">
    <source>
        <dbReference type="ARBA" id="ARBA00022826"/>
    </source>
</evidence>
<keyword evidence="6" id="KW-0630">Potassium</keyword>
<feature type="transmembrane region" description="Helical" evidence="12">
    <location>
        <begin position="102"/>
        <end position="122"/>
    </location>
</feature>
<organism evidence="15 16">
    <name type="scientific">Polarella glacialis</name>
    <name type="common">Dinoflagellate</name>
    <dbReference type="NCBI Taxonomy" id="89957"/>
    <lineage>
        <taxon>Eukaryota</taxon>
        <taxon>Sar</taxon>
        <taxon>Alveolata</taxon>
        <taxon>Dinophyceae</taxon>
        <taxon>Suessiales</taxon>
        <taxon>Suessiaceae</taxon>
        <taxon>Polarella</taxon>
    </lineage>
</organism>
<sequence>MSQSTWACTTAETCTSPTWDHAQAQLAVGGIYWAVLTMLALFWSTCGRLTNIDMRARFSLYQYGLASASWGAAICCLVVYVLQSGVFWHRSLVGYVDPIYHAIEILGTMMSTLDMVLYWACVCSDGMSAVIVHCFGGPLIVDALVSSSTIALFYKPEGGKKTWFSFALLANFSAMRCLKVIAIIDVSKTTNGTRRQIMYSLMSCFLAILGFGSMILSLEILGPDSISNLKDQTLPGTVQPWSMTESLDWSVSVFMLLGNNARSASCTLSQIVTLVALAVATTHMITRMLPTALDLITKRYSYKGRYPVERRMGLGEGHTIVCGNPTVYTLWDFLVEYYHPNHFTSANHFDNEATDVVILHSEQSVLAHLERLLTLSEATGFQSRVFLFSGEAFSLVDHERVSSQRAKRVVVLPDMLTSDTETDDSTNIMRAYAFCSVDVKLQVTCLLHSAEHQSSMLSGSTANSTFVSIDAMKMGILGKACCFPGAAAFVCNLIRSVGEAPSGMDAYKRYWMRDYEKGLDMELYEVILNPGYHGCSFQEIFEDILFRSKGQQAYLIGLTDTGNLGSLRGKIGEREVLINPGPDYRVEVAAGNTAGVFIAPDMESIVQLRAGSELLSGRGKKPAAWIFKKFERQQSEVLSTKSEGKSTGKMSYMEKMQAEHAKAELARTGTTPTGDSKKGALGGEDDEEDNDEDAKKKVKRKMTREELKAKAEYTTKYEKFFARRRTSVIVVCSIVATLIVGHYLPPLDEVLPSWANRWASEMFSTGGIVYREQRPFFEDAARRYQLHWYWQLKGLTKQHVTFDELVMKRLQVWVEHLHQFGRDDFKVEKDKCALINFFRMSDIPTSSVLGQWTSNDTLIEDFRSGKALEANSAWPVFLKCCHLTAGSAMSVAKLSKDGSWMVPSVDSVQTKGLEAWINQMWLMKPDDELRSWRREHNMLTDTISPGFIMQTPAFSGKASAMEEVRIEVIWGRALNAAWRGFCIAIPTEDRTDAEVHDGVGLGSIFAIHRWGPASLQSRCTTWMAKPGAGYFACAFALAERTALTMAADYVRVDIFISKDSPKDCMVNEISLSSGYPRWGYDPGLVKLWRDPHIQGLYHTWGNVSSKPIYKQLVADVPVTPLQELLLKSEAEGRASGLRGSSSGLHPHGWIVCLLLLGGFLVKFCAFATAGRVDPGKGS</sequence>
<evidence type="ECO:0000256" key="9">
    <source>
        <dbReference type="ARBA" id="ARBA00023136"/>
    </source>
</evidence>
<dbReference type="InterPro" id="IPR003148">
    <property type="entry name" value="RCK_N"/>
</dbReference>
<evidence type="ECO:0000256" key="8">
    <source>
        <dbReference type="ARBA" id="ARBA00023065"/>
    </source>
</evidence>
<dbReference type="PANTHER" id="PTHR10027:SF10">
    <property type="entry name" value="SLOWPOKE 2, ISOFORM D"/>
    <property type="match status" value="1"/>
</dbReference>
<feature type="transmembrane region" description="Helical" evidence="12">
    <location>
        <begin position="58"/>
        <end position="82"/>
    </location>
</feature>
<evidence type="ECO:0000256" key="7">
    <source>
        <dbReference type="ARBA" id="ARBA00022989"/>
    </source>
</evidence>
<feature type="transmembrane region" description="Helical" evidence="12">
    <location>
        <begin position="1148"/>
        <end position="1169"/>
    </location>
</feature>
<keyword evidence="5" id="KW-0631">Potassium channel</keyword>
<protein>
    <submittedName>
        <fullName evidence="15">Uncharacterized protein</fullName>
    </submittedName>
</protein>
<keyword evidence="9 12" id="KW-0472">Membrane</keyword>
<evidence type="ECO:0000259" key="13">
    <source>
        <dbReference type="Pfam" id="PF03493"/>
    </source>
</evidence>
<evidence type="ECO:0000256" key="11">
    <source>
        <dbReference type="SAM" id="MobiDB-lite"/>
    </source>
</evidence>
<comment type="caution">
    <text evidence="15">The sequence shown here is derived from an EMBL/GenBank/DDBJ whole genome shotgun (WGS) entry which is preliminary data.</text>
</comment>
<evidence type="ECO:0000256" key="3">
    <source>
        <dbReference type="ARBA" id="ARBA00022538"/>
    </source>
</evidence>
<feature type="transmembrane region" description="Helical" evidence="12">
    <location>
        <begin position="129"/>
        <end position="154"/>
    </location>
</feature>
<feature type="domain" description="Calcium-activated potassium channel BK alpha subunit" evidence="13">
    <location>
        <begin position="466"/>
        <end position="546"/>
    </location>
</feature>
<evidence type="ECO:0000256" key="1">
    <source>
        <dbReference type="ARBA" id="ARBA00004141"/>
    </source>
</evidence>
<dbReference type="Pfam" id="PF22614">
    <property type="entry name" value="Slo-like_RCK"/>
    <property type="match status" value="1"/>
</dbReference>
<evidence type="ECO:0000259" key="14">
    <source>
        <dbReference type="Pfam" id="PF22614"/>
    </source>
</evidence>
<dbReference type="EMBL" id="CAJNNW010035978">
    <property type="protein sequence ID" value="CAE8731225.1"/>
    <property type="molecule type" value="Genomic_DNA"/>
</dbReference>
<keyword evidence="3" id="KW-0633">Potassium transport</keyword>
<evidence type="ECO:0000256" key="4">
    <source>
        <dbReference type="ARBA" id="ARBA00022692"/>
    </source>
</evidence>
<keyword evidence="2" id="KW-0813">Transport</keyword>
<reference evidence="15" key="1">
    <citation type="submission" date="2021-02" db="EMBL/GenBank/DDBJ databases">
        <authorList>
            <person name="Dougan E. K."/>
            <person name="Rhodes N."/>
            <person name="Thang M."/>
            <person name="Chan C."/>
        </authorList>
    </citation>
    <scope>NUCLEOTIDE SEQUENCE</scope>
</reference>
<proteinExistence type="predicted"/>
<keyword evidence="7 12" id="KW-1133">Transmembrane helix</keyword>
<feature type="compositionally biased region" description="Acidic residues" evidence="11">
    <location>
        <begin position="683"/>
        <end position="692"/>
    </location>
</feature>
<dbReference type="InterPro" id="IPR003929">
    <property type="entry name" value="K_chnl_BK_asu"/>
</dbReference>
<keyword evidence="10" id="KW-0407">Ion channel</keyword>
<keyword evidence="8" id="KW-0406">Ion transport</keyword>
<accession>A0A813LJK5</accession>
<dbReference type="GO" id="GO:0005267">
    <property type="term" value="F:potassium channel activity"/>
    <property type="evidence" value="ECO:0007669"/>
    <property type="project" value="UniProtKB-KW"/>
</dbReference>
<evidence type="ECO:0000256" key="12">
    <source>
        <dbReference type="SAM" id="Phobius"/>
    </source>
</evidence>
<evidence type="ECO:0000256" key="10">
    <source>
        <dbReference type="ARBA" id="ARBA00023303"/>
    </source>
</evidence>
<dbReference type="InterPro" id="IPR047871">
    <property type="entry name" value="K_chnl_Slo-like"/>
</dbReference>
<dbReference type="Proteomes" id="UP000626109">
    <property type="component" value="Unassembled WGS sequence"/>
</dbReference>
<dbReference type="GO" id="GO:0016020">
    <property type="term" value="C:membrane"/>
    <property type="evidence" value="ECO:0007669"/>
    <property type="project" value="UniProtKB-SubCell"/>
</dbReference>